<dbReference type="Pfam" id="PF04186">
    <property type="entry name" value="FxsA"/>
    <property type="match status" value="1"/>
</dbReference>
<dbReference type="STRING" id="1296565.SAMN05660657_01569"/>
<feature type="transmembrane region" description="Helical" evidence="1">
    <location>
        <begin position="75"/>
        <end position="101"/>
    </location>
</feature>
<keyword evidence="1" id="KW-0472">Membrane</keyword>
<proteinExistence type="predicted"/>
<dbReference type="NCBIfam" id="NF008528">
    <property type="entry name" value="PRK11463.1-2"/>
    <property type="match status" value="1"/>
</dbReference>
<dbReference type="GO" id="GO:0016020">
    <property type="term" value="C:membrane"/>
    <property type="evidence" value="ECO:0007669"/>
    <property type="project" value="InterPro"/>
</dbReference>
<sequence length="158" mass="16439">MAHRVRVVAGLWALAEVVVFAVVAAWIGVGWTLLAALATTVLGWTLMARQGTQALADLRERALAHRPPGSAGADAGLVAVGGVLMVLPGFLGDVVGLLCLLPPTRPLVRAAVGRGLAAKLGVVRPVRVRSTRVETFPRPEGPVRVIEGEVAGEGHLVR</sequence>
<reference evidence="3" key="1">
    <citation type="submission" date="2016-10" db="EMBL/GenBank/DDBJ databases">
        <authorList>
            <person name="Varghese N."/>
            <person name="Submissions S."/>
        </authorList>
    </citation>
    <scope>NUCLEOTIDE SEQUENCE [LARGE SCALE GENOMIC DNA]</scope>
    <source>
        <strain evidence="3">DSM 46136</strain>
    </source>
</reference>
<name>A0A1I6Z116_9ACTN</name>
<dbReference type="RefSeq" id="WP_093578860.1">
    <property type="nucleotide sequence ID" value="NZ_FPBA01000004.1"/>
</dbReference>
<keyword evidence="1" id="KW-0812">Transmembrane</keyword>
<evidence type="ECO:0000313" key="3">
    <source>
        <dbReference type="Proteomes" id="UP000199546"/>
    </source>
</evidence>
<keyword evidence="3" id="KW-1185">Reference proteome</keyword>
<dbReference type="EMBL" id="FPBA01000004">
    <property type="protein sequence ID" value="SFT56396.1"/>
    <property type="molecule type" value="Genomic_DNA"/>
</dbReference>
<protein>
    <submittedName>
        <fullName evidence="2">UPF0716 protein FxsA</fullName>
    </submittedName>
</protein>
<dbReference type="Proteomes" id="UP000199546">
    <property type="component" value="Unassembled WGS sequence"/>
</dbReference>
<dbReference type="InterPro" id="IPR007313">
    <property type="entry name" value="FxsA"/>
</dbReference>
<dbReference type="AlphaFoldDB" id="A0A1I6Z116"/>
<dbReference type="OrthoDB" id="9792788at2"/>
<dbReference type="PANTHER" id="PTHR35335:SF1">
    <property type="entry name" value="UPF0716 PROTEIN FXSA"/>
    <property type="match status" value="1"/>
</dbReference>
<evidence type="ECO:0000313" key="2">
    <source>
        <dbReference type="EMBL" id="SFT56396.1"/>
    </source>
</evidence>
<gene>
    <name evidence="2" type="ORF">SAMN05660657_01569</name>
</gene>
<dbReference type="PANTHER" id="PTHR35335">
    <property type="entry name" value="UPF0716 PROTEIN FXSA"/>
    <property type="match status" value="1"/>
</dbReference>
<feature type="transmembrane region" description="Helical" evidence="1">
    <location>
        <begin position="12"/>
        <end position="37"/>
    </location>
</feature>
<keyword evidence="1" id="KW-1133">Transmembrane helix</keyword>
<accession>A0A1I6Z116</accession>
<evidence type="ECO:0000256" key="1">
    <source>
        <dbReference type="SAM" id="Phobius"/>
    </source>
</evidence>
<organism evidence="2 3">
    <name type="scientific">Geodermatophilus amargosae</name>
    <dbReference type="NCBI Taxonomy" id="1296565"/>
    <lineage>
        <taxon>Bacteria</taxon>
        <taxon>Bacillati</taxon>
        <taxon>Actinomycetota</taxon>
        <taxon>Actinomycetes</taxon>
        <taxon>Geodermatophilales</taxon>
        <taxon>Geodermatophilaceae</taxon>
        <taxon>Geodermatophilus</taxon>
    </lineage>
</organism>